<dbReference type="EMBL" id="KX761577">
    <property type="protein sequence ID" value="AST24251.1"/>
    <property type="molecule type" value="Genomic_DNA"/>
</dbReference>
<name>A0A2Z2QKX6_9CHLO</name>
<reference evidence="1" key="1">
    <citation type="journal article" date="2018" name="Gene">
        <title>The complete mitochondrial genome of the Caulerpa lentillifera (Ulvophyceae, Chlorophyta): Sequence, genome content, organization structure and phylogenetic consideration.</title>
        <authorList>
            <person name="Zheng F."/>
            <person name="Liu H."/>
            <person name="Jiang M."/>
            <person name="Xu Z."/>
            <person name="Wang Z."/>
            <person name="Wang C."/>
            <person name="Du F."/>
            <person name="Shen Z."/>
            <person name="Wang B."/>
        </authorList>
    </citation>
    <scope>NUCLEOTIDE SEQUENCE</scope>
</reference>
<proteinExistence type="predicted"/>
<evidence type="ECO:0000313" key="1">
    <source>
        <dbReference type="EMBL" id="AST24251.1"/>
    </source>
</evidence>
<dbReference type="GeneID" id="37544036"/>
<organism evidence="1">
    <name type="scientific">Caulerpa lentillifera</name>
    <dbReference type="NCBI Taxonomy" id="148947"/>
    <lineage>
        <taxon>Eukaryota</taxon>
        <taxon>Viridiplantae</taxon>
        <taxon>Chlorophyta</taxon>
        <taxon>core chlorophytes</taxon>
        <taxon>Ulvophyceae</taxon>
        <taxon>TCBD clade</taxon>
        <taxon>Bryopsidales</taxon>
        <taxon>Halimedineae</taxon>
        <taxon>Caulerpaceae</taxon>
        <taxon>Caulerpa</taxon>
    </lineage>
</organism>
<sequence length="100" mass="10678">MLASVPVGLPLPWPFWASEPTSTRNIKLKNTGPPPCDPIGPRCAKANTLACPLALAVIPASQPKQTLVPPRFRATAQSPKLRVTWAACRPLGFEGSHVQS</sequence>
<keyword evidence="1" id="KW-0496">Mitochondrion</keyword>
<accession>A0A2Z2QKX6</accession>
<dbReference type="RefSeq" id="YP_009504776.1">
    <property type="nucleotide sequence ID" value="NC_038217.1"/>
</dbReference>
<geneLocation type="mitochondrion" evidence="1"/>
<gene>
    <name evidence="1" type="primary">orf100</name>
</gene>
<dbReference type="AlphaFoldDB" id="A0A2Z2QKX6"/>
<protein>
    <submittedName>
        <fullName evidence="1">Uncharacterized protein</fullName>
    </submittedName>
</protein>